<dbReference type="KEGG" id="mgm:Mmc1_0117"/>
<dbReference type="EMBL" id="CP000471">
    <property type="protein sequence ID" value="ABK42644.1"/>
    <property type="molecule type" value="Genomic_DNA"/>
</dbReference>
<evidence type="ECO:0000313" key="3">
    <source>
        <dbReference type="Proteomes" id="UP000002586"/>
    </source>
</evidence>
<feature type="region of interest" description="Disordered" evidence="1">
    <location>
        <begin position="204"/>
        <end position="246"/>
    </location>
</feature>
<keyword evidence="3" id="KW-1185">Reference proteome</keyword>
<reference evidence="3" key="1">
    <citation type="journal article" date="2009" name="Appl. Environ. Microbiol.">
        <title>Complete genome sequence of the chemolithoautotrophic marine magnetotactic coccus strain MC-1.</title>
        <authorList>
            <person name="Schubbe S."/>
            <person name="Williams T.J."/>
            <person name="Xie G."/>
            <person name="Kiss H.E."/>
            <person name="Brettin T.S."/>
            <person name="Martinez D."/>
            <person name="Ross C.A."/>
            <person name="Schuler D."/>
            <person name="Cox B.L."/>
            <person name="Nealson K.H."/>
            <person name="Bazylinski D.A."/>
        </authorList>
    </citation>
    <scope>NUCLEOTIDE SEQUENCE [LARGE SCALE GENOMIC DNA]</scope>
    <source>
        <strain evidence="3">ATCC BAA-1437 / JCM 17883 / MC-1</strain>
    </source>
</reference>
<name>A0L3V1_MAGMM</name>
<proteinExistence type="predicted"/>
<feature type="region of interest" description="Disordered" evidence="1">
    <location>
        <begin position="271"/>
        <end position="298"/>
    </location>
</feature>
<dbReference type="STRING" id="156889.Mmc1_0117"/>
<sequence length="552" mass="62669">MEELVGHAWDRLITAKLKSRHPEAAVRLEHLERRVGILFRSAGGNPALEIKGVPDHYHGGKRGFWRRLAGVERHYPMAWRDQDHLYLPERIDLFPKAELNGDLYRWWAYLLPLTPPISGNPAVWFGNARTATHVLLSHFPTLEPLYVRLVSAHLEQRPVIAASNAALQASERQLRLALLQPHREIAPPPMLSVLWPIPLWPHPEPPQSSTTTPSLEEARHPKGGSQNMGAEEQRLRKRGQRSEQQEREDGLMIYRFEALLSWAEMIHINRPSDEEEDAQSAKRASRDMDTLTLTRGGDAPAKSIRFDLDLPAPALDDRPLGPGVHLPEWDYKRARLLPDHCLLQLMETENVSPQPLPVHLRRVSRRIQGQITHWKPDGVWLRRREEGTELDLEACLEHAVNRRCGQGPAEAGLWRDYLRGSRDLSTLLLADLSLSTDAWVNDEQRVIDVIRDALFIFAEALAATGDAFSLYGFSSKKRDHIRFNSMFKFSALDSRSRCHANAVLYLSDADGACRPRSRPTMCFSERFSLNCLASTSANWVNSCSGAFAFNRS</sequence>
<dbReference type="InterPro" id="IPR051928">
    <property type="entry name" value="NorD/CobT"/>
</dbReference>
<evidence type="ECO:0000313" key="2">
    <source>
        <dbReference type="EMBL" id="ABK42644.1"/>
    </source>
</evidence>
<reference evidence="2 3" key="2">
    <citation type="journal article" date="2012" name="Int. J. Syst. Evol. Microbiol.">
        <title>Magnetococcus marinus gen. nov., sp. nov., a marine, magnetotactic bacterium that represents a novel lineage (Magnetococcaceae fam. nov.; Magnetococcales ord. nov.) at the base of the Alphaproteobacteria.</title>
        <authorList>
            <person name="Bazylinski D.A."/>
            <person name="Williams T.J."/>
            <person name="Lefevre C.T."/>
            <person name="Berg R.J."/>
            <person name="Zhang C.L."/>
            <person name="Bowser S.S."/>
            <person name="Dean A.J."/>
            <person name="Beveridge T.J."/>
        </authorList>
    </citation>
    <scope>NUCLEOTIDE SEQUENCE [LARGE SCALE GENOMIC DNA]</scope>
    <source>
        <strain evidence="3">ATCC BAA-1437 / JCM 17883 / MC-1</strain>
    </source>
</reference>
<dbReference type="Proteomes" id="UP000002586">
    <property type="component" value="Chromosome"/>
</dbReference>
<dbReference type="AlphaFoldDB" id="A0L3V1"/>
<dbReference type="PANTHER" id="PTHR41248">
    <property type="entry name" value="NORD PROTEIN"/>
    <property type="match status" value="1"/>
</dbReference>
<protein>
    <submittedName>
        <fullName evidence="2">Putative nitric oxide reductase activation protein</fullName>
    </submittedName>
</protein>
<dbReference type="HOGENOM" id="CLU_024042_0_0_5"/>
<gene>
    <name evidence="2" type="ordered locus">Mmc1_0117</name>
</gene>
<evidence type="ECO:0000256" key="1">
    <source>
        <dbReference type="SAM" id="MobiDB-lite"/>
    </source>
</evidence>
<organism evidence="2 3">
    <name type="scientific">Magnetococcus marinus (strain ATCC BAA-1437 / JCM 17883 / MC-1)</name>
    <dbReference type="NCBI Taxonomy" id="156889"/>
    <lineage>
        <taxon>Bacteria</taxon>
        <taxon>Pseudomonadati</taxon>
        <taxon>Pseudomonadota</taxon>
        <taxon>Magnetococcia</taxon>
        <taxon>Magnetococcales</taxon>
        <taxon>Magnetococcaceae</taxon>
        <taxon>Magnetococcus</taxon>
    </lineage>
</organism>
<dbReference type="eggNOG" id="COG4548">
    <property type="taxonomic scope" value="Bacteria"/>
</dbReference>
<accession>A0L3V1</accession>
<dbReference type="PANTHER" id="PTHR41248:SF1">
    <property type="entry name" value="NORD PROTEIN"/>
    <property type="match status" value="1"/>
</dbReference>